<feature type="transmembrane region" description="Helical" evidence="13">
    <location>
        <begin position="110"/>
        <end position="131"/>
    </location>
</feature>
<evidence type="ECO:0000256" key="9">
    <source>
        <dbReference type="ARBA" id="ARBA00023065"/>
    </source>
</evidence>
<dbReference type="Gene3D" id="1.20.1250.20">
    <property type="entry name" value="MFS general substrate transporter like domains"/>
    <property type="match status" value="1"/>
</dbReference>
<feature type="transmembrane region" description="Helical" evidence="13">
    <location>
        <begin position="86"/>
        <end position="104"/>
    </location>
</feature>
<dbReference type="SUPFAM" id="SSF103473">
    <property type="entry name" value="MFS general substrate transporter"/>
    <property type="match status" value="1"/>
</dbReference>
<evidence type="ECO:0000256" key="4">
    <source>
        <dbReference type="ARBA" id="ARBA00022449"/>
    </source>
</evidence>
<gene>
    <name evidence="15" type="ORF">ATL31_1690</name>
</gene>
<keyword evidence="7" id="KW-0375">Hydrogen ion transport</keyword>
<dbReference type="GO" id="GO:0015297">
    <property type="term" value="F:antiporter activity"/>
    <property type="evidence" value="ECO:0007669"/>
    <property type="project" value="UniProtKB-KW"/>
</dbReference>
<keyword evidence="11" id="KW-0046">Antibiotic resistance</keyword>
<keyword evidence="4" id="KW-0050">Antiport</keyword>
<comment type="similarity">
    <text evidence="3">Belongs to the major facilitator superfamily. TCR/Tet family.</text>
</comment>
<evidence type="ECO:0000313" key="15">
    <source>
        <dbReference type="EMBL" id="PKW26864.1"/>
    </source>
</evidence>
<accession>A0A2N3YJ33</accession>
<feature type="transmembrane region" description="Helical" evidence="13">
    <location>
        <begin position="269"/>
        <end position="291"/>
    </location>
</feature>
<protein>
    <recommendedName>
        <fullName evidence="12">Tetracycline resistance protein</fullName>
    </recommendedName>
</protein>
<evidence type="ECO:0000256" key="13">
    <source>
        <dbReference type="SAM" id="Phobius"/>
    </source>
</evidence>
<keyword evidence="16" id="KW-1185">Reference proteome</keyword>
<organism evidence="15 16">
    <name type="scientific">Phycicoccus duodecadis</name>
    <dbReference type="NCBI Taxonomy" id="173053"/>
    <lineage>
        <taxon>Bacteria</taxon>
        <taxon>Bacillati</taxon>
        <taxon>Actinomycetota</taxon>
        <taxon>Actinomycetes</taxon>
        <taxon>Micrococcales</taxon>
        <taxon>Intrasporangiaceae</taxon>
        <taxon>Phycicoccus</taxon>
    </lineage>
</organism>
<dbReference type="PRINTS" id="PR01036">
    <property type="entry name" value="TCRTETB"/>
</dbReference>
<evidence type="ECO:0000259" key="14">
    <source>
        <dbReference type="PROSITE" id="PS50850"/>
    </source>
</evidence>
<proteinExistence type="inferred from homology"/>
<dbReference type="InterPro" id="IPR011701">
    <property type="entry name" value="MFS"/>
</dbReference>
<keyword evidence="8 13" id="KW-1133">Transmembrane helix</keyword>
<dbReference type="EMBL" id="PJNE01000001">
    <property type="protein sequence ID" value="PKW26864.1"/>
    <property type="molecule type" value="Genomic_DNA"/>
</dbReference>
<dbReference type="AlphaFoldDB" id="A0A2N3YJ33"/>
<dbReference type="PANTHER" id="PTHR23501">
    <property type="entry name" value="MAJOR FACILITATOR SUPERFAMILY"/>
    <property type="match status" value="1"/>
</dbReference>
<evidence type="ECO:0000256" key="1">
    <source>
        <dbReference type="ARBA" id="ARBA00003279"/>
    </source>
</evidence>
<feature type="transmembrane region" description="Helical" evidence="13">
    <location>
        <begin position="21"/>
        <end position="42"/>
    </location>
</feature>
<feature type="transmembrane region" description="Helical" evidence="13">
    <location>
        <begin position="54"/>
        <end position="74"/>
    </location>
</feature>
<dbReference type="Gene3D" id="1.20.1720.10">
    <property type="entry name" value="Multidrug resistance protein D"/>
    <property type="match status" value="1"/>
</dbReference>
<name>A0A2N3YJ33_9MICO</name>
<dbReference type="Proteomes" id="UP000233781">
    <property type="component" value="Unassembled WGS sequence"/>
</dbReference>
<comment type="function">
    <text evidence="1">Resistance to tetracycline by an active tetracycline efflux. This is an energy-dependent process that decreases the accumulation of the antibiotic in whole cells. This protein functions as a metal-tetracycline/H(+) antiporter.</text>
</comment>
<sequence>MRDGGPWVHLGVTPQARRVPFHLGALFGLAGMGSSSASIVLRDLASDLGVGVGVAAWAISLYVLMLAVTTAVYGRVADLVGVRTPLLVGLVLMGSGSLVSALAPTFGVELVARMAQGAGAAAVPTLGVTILNQRYSGAERGYALGRLAATATAIVCAGPLVGGLVDQWLGWRAVMALPILGLLLLPALWPSLTREGTGDRLDVLGAGLVAATAAGLVLLVQSPTTGLVIAVTGGLLLVLGAPAVAAWVRRRPHGFLPRSVIRNPTVVRGAVAAAAVPAAWFGQLIAVPLVLLREGWASWQVGLLLVPSILLSPLIPRISGGLLERLGAARTLGVAGVLAAVSLALATAGAALVSVPLLVGALVTVTLAFGLGQPTLSAAVSDAVHPDVRGVALGVATLLFLVGGSVGSAAVAGLGDLLGVPGSLAVLAALPLLGLVVLAPELRGRRSPGRTAPEPA</sequence>
<feature type="transmembrane region" description="Helical" evidence="13">
    <location>
        <begin position="143"/>
        <end position="162"/>
    </location>
</feature>
<dbReference type="Pfam" id="PF07690">
    <property type="entry name" value="MFS_1"/>
    <property type="match status" value="1"/>
</dbReference>
<dbReference type="PANTHER" id="PTHR23501:SF188">
    <property type="entry name" value="TETRACYCLINE RESISTANCE PROTEIN"/>
    <property type="match status" value="1"/>
</dbReference>
<evidence type="ECO:0000256" key="6">
    <source>
        <dbReference type="ARBA" id="ARBA00022692"/>
    </source>
</evidence>
<feature type="transmembrane region" description="Helical" evidence="13">
    <location>
        <begin position="327"/>
        <end position="345"/>
    </location>
</feature>
<evidence type="ECO:0000256" key="5">
    <source>
        <dbReference type="ARBA" id="ARBA00022475"/>
    </source>
</evidence>
<evidence type="ECO:0000256" key="7">
    <source>
        <dbReference type="ARBA" id="ARBA00022781"/>
    </source>
</evidence>
<dbReference type="GO" id="GO:1902600">
    <property type="term" value="P:proton transmembrane transport"/>
    <property type="evidence" value="ECO:0007669"/>
    <property type="project" value="UniProtKB-KW"/>
</dbReference>
<comment type="caution">
    <text evidence="15">The sequence shown here is derived from an EMBL/GenBank/DDBJ whole genome shotgun (WGS) entry which is preliminary data.</text>
</comment>
<keyword evidence="6 13" id="KW-0812">Transmembrane</keyword>
<dbReference type="PROSITE" id="PS50850">
    <property type="entry name" value="MFS"/>
    <property type="match status" value="1"/>
</dbReference>
<feature type="transmembrane region" description="Helical" evidence="13">
    <location>
        <begin position="391"/>
        <end position="414"/>
    </location>
</feature>
<keyword evidence="9" id="KW-0406">Ion transport</keyword>
<dbReference type="InterPro" id="IPR020846">
    <property type="entry name" value="MFS_dom"/>
</dbReference>
<comment type="subcellular location">
    <subcellularLocation>
        <location evidence="2">Cell membrane</location>
        <topology evidence="2">Multi-pass membrane protein</topology>
    </subcellularLocation>
</comment>
<dbReference type="GO" id="GO:0005886">
    <property type="term" value="C:plasma membrane"/>
    <property type="evidence" value="ECO:0007669"/>
    <property type="project" value="UniProtKB-SubCell"/>
</dbReference>
<dbReference type="GO" id="GO:0046677">
    <property type="term" value="P:response to antibiotic"/>
    <property type="evidence" value="ECO:0007669"/>
    <property type="project" value="UniProtKB-KW"/>
</dbReference>
<evidence type="ECO:0000256" key="2">
    <source>
        <dbReference type="ARBA" id="ARBA00004651"/>
    </source>
</evidence>
<evidence type="ECO:0000313" key="16">
    <source>
        <dbReference type="Proteomes" id="UP000233781"/>
    </source>
</evidence>
<reference evidence="15 16" key="1">
    <citation type="submission" date="2017-12" db="EMBL/GenBank/DDBJ databases">
        <title>Sequencing the genomes of 1000 Actinobacteria strains.</title>
        <authorList>
            <person name="Klenk H.-P."/>
        </authorList>
    </citation>
    <scope>NUCLEOTIDE SEQUENCE [LARGE SCALE GENOMIC DNA]</scope>
    <source>
        <strain evidence="15 16">DSM 12806</strain>
    </source>
</reference>
<feature type="transmembrane region" description="Helical" evidence="13">
    <location>
        <begin position="201"/>
        <end position="220"/>
    </location>
</feature>
<keyword evidence="5" id="KW-1003">Cell membrane</keyword>
<feature type="domain" description="Major facilitator superfamily (MFS) profile" evidence="14">
    <location>
        <begin position="19"/>
        <end position="443"/>
    </location>
</feature>
<evidence type="ECO:0000256" key="11">
    <source>
        <dbReference type="ARBA" id="ARBA00023251"/>
    </source>
</evidence>
<keyword evidence="10 13" id="KW-0472">Membrane</keyword>
<feature type="transmembrane region" description="Helical" evidence="13">
    <location>
        <begin position="420"/>
        <end position="440"/>
    </location>
</feature>
<dbReference type="InterPro" id="IPR036259">
    <property type="entry name" value="MFS_trans_sf"/>
</dbReference>
<evidence type="ECO:0000256" key="3">
    <source>
        <dbReference type="ARBA" id="ARBA00007520"/>
    </source>
</evidence>
<feature type="transmembrane region" description="Helical" evidence="13">
    <location>
        <begin position="351"/>
        <end position="371"/>
    </location>
</feature>
<evidence type="ECO:0000256" key="10">
    <source>
        <dbReference type="ARBA" id="ARBA00023136"/>
    </source>
</evidence>
<feature type="transmembrane region" description="Helical" evidence="13">
    <location>
        <begin position="226"/>
        <end position="248"/>
    </location>
</feature>
<keyword evidence="4" id="KW-0813">Transport</keyword>
<feature type="transmembrane region" description="Helical" evidence="13">
    <location>
        <begin position="168"/>
        <end position="189"/>
    </location>
</feature>
<evidence type="ECO:0000256" key="8">
    <source>
        <dbReference type="ARBA" id="ARBA00022989"/>
    </source>
</evidence>
<feature type="transmembrane region" description="Helical" evidence="13">
    <location>
        <begin position="297"/>
        <end position="315"/>
    </location>
</feature>
<evidence type="ECO:0000256" key="12">
    <source>
        <dbReference type="ARBA" id="ARBA00040630"/>
    </source>
</evidence>